<feature type="domain" description="CASTOR ACT" evidence="2">
    <location>
        <begin position="109"/>
        <end position="141"/>
    </location>
</feature>
<feature type="region of interest" description="Disordered" evidence="1">
    <location>
        <begin position="487"/>
        <end position="507"/>
    </location>
</feature>
<dbReference type="Proteomes" id="UP000279259">
    <property type="component" value="Unassembled WGS sequence"/>
</dbReference>
<dbReference type="OrthoDB" id="58529at2759"/>
<feature type="compositionally biased region" description="Basic residues" evidence="1">
    <location>
        <begin position="393"/>
        <end position="404"/>
    </location>
</feature>
<evidence type="ECO:0000256" key="1">
    <source>
        <dbReference type="SAM" id="MobiDB-lite"/>
    </source>
</evidence>
<dbReference type="GO" id="GO:0046394">
    <property type="term" value="P:carboxylic acid biosynthetic process"/>
    <property type="evidence" value="ECO:0007669"/>
    <property type="project" value="UniProtKB-ARBA"/>
</dbReference>
<dbReference type="STRING" id="1890683.A0A427YIE2"/>
<dbReference type="PANTHER" id="PTHR31131">
    <property type="entry name" value="CHROMOSOME 1, WHOLE GENOME SHOTGUN SEQUENCE"/>
    <property type="match status" value="1"/>
</dbReference>
<feature type="compositionally biased region" description="Acidic residues" evidence="1">
    <location>
        <begin position="243"/>
        <end position="255"/>
    </location>
</feature>
<dbReference type="Pfam" id="PF13840">
    <property type="entry name" value="ACT_7"/>
    <property type="match status" value="1"/>
</dbReference>
<evidence type="ECO:0000259" key="2">
    <source>
        <dbReference type="Pfam" id="PF13840"/>
    </source>
</evidence>
<feature type="region of interest" description="Disordered" evidence="1">
    <location>
        <begin position="315"/>
        <end position="449"/>
    </location>
</feature>
<organism evidence="3 4">
    <name type="scientific">Saitozyma podzolica</name>
    <dbReference type="NCBI Taxonomy" id="1890683"/>
    <lineage>
        <taxon>Eukaryota</taxon>
        <taxon>Fungi</taxon>
        <taxon>Dikarya</taxon>
        <taxon>Basidiomycota</taxon>
        <taxon>Agaricomycotina</taxon>
        <taxon>Tremellomycetes</taxon>
        <taxon>Tremellales</taxon>
        <taxon>Trimorphomycetaceae</taxon>
        <taxon>Saitozyma</taxon>
    </lineage>
</organism>
<feature type="compositionally biased region" description="Basic residues" evidence="1">
    <location>
        <begin position="437"/>
        <end position="449"/>
    </location>
</feature>
<feature type="region of interest" description="Disordered" evidence="1">
    <location>
        <begin position="237"/>
        <end position="278"/>
    </location>
</feature>
<dbReference type="EMBL" id="RSCD01000009">
    <property type="protein sequence ID" value="RSH90866.1"/>
    <property type="molecule type" value="Genomic_DNA"/>
</dbReference>
<dbReference type="InterPro" id="IPR045865">
    <property type="entry name" value="ACT-like_dom_sf"/>
</dbReference>
<dbReference type="AlphaFoldDB" id="A0A427YIE2"/>
<feature type="compositionally biased region" description="Basic and acidic residues" evidence="1">
    <location>
        <begin position="340"/>
        <end position="355"/>
    </location>
</feature>
<comment type="caution">
    <text evidence="3">The sequence shown here is derived from an EMBL/GenBank/DDBJ whole genome shotgun (WGS) entry which is preliminary data.</text>
</comment>
<sequence length="507" mass="55235">MAAIQITALNDPVAIVHIPLELAPAYATKLYWTIDSASLDSAEFFNVTSNRLESRTDHRNFSSVELVSAEWATVGDSQIRISASWKVFEISSGDEGDEGNYDSPHLRHVCVPLARAGISILYQSSYFTDFLLVKASDFDKASLIFAEQGWHVDPTSTQHTRRRSQLFSPLTPCPSPSPSPDPQSGSGSPPPPIPELTVLSGPLACVGLPHSGETRSGEAIRKFIVWPERCQHVWAQRRATMSESDDGSGVDDTQLDDIQQGDTDASRSGPPIRPFLSYTRTEDGSSLLTEITALRSMFEGDEGEVQSGGELSWSIFAGSEGFPDTDSDSHSDSDTQSEFEFDHRSELELDRDELHPLTPFSVRGSNEDPAVSLRDSITESRTPPALETVLPHPNRHSPTRHKKSLSLPSTPGLGNLTNGEMEEVPIFWRGRGGGGRGKGKGKCKGKGKVRGKSCMQLDLRGVGDGEDGDGQGAYHLERPRHALLDAPRVGQHPDALLIDLSHGQHTR</sequence>
<dbReference type="SUPFAM" id="SSF55021">
    <property type="entry name" value="ACT-like"/>
    <property type="match status" value="1"/>
</dbReference>
<evidence type="ECO:0000313" key="3">
    <source>
        <dbReference type="EMBL" id="RSH90866.1"/>
    </source>
</evidence>
<evidence type="ECO:0000313" key="4">
    <source>
        <dbReference type="Proteomes" id="UP000279259"/>
    </source>
</evidence>
<gene>
    <name evidence="3" type="ORF">EHS25_010042</name>
</gene>
<name>A0A427YIE2_9TREE</name>
<dbReference type="PANTHER" id="PTHR31131:SF6">
    <property type="entry name" value="CASTOR ACT DOMAIN-CONTAINING PROTEIN"/>
    <property type="match status" value="1"/>
</dbReference>
<proteinExistence type="predicted"/>
<reference evidence="3 4" key="1">
    <citation type="submission" date="2018-11" db="EMBL/GenBank/DDBJ databases">
        <title>Genome sequence of Saitozyma podzolica DSM 27192.</title>
        <authorList>
            <person name="Aliyu H."/>
            <person name="Gorte O."/>
            <person name="Ochsenreither K."/>
        </authorList>
    </citation>
    <scope>NUCLEOTIDE SEQUENCE [LARGE SCALE GENOMIC DNA]</scope>
    <source>
        <strain evidence="3 4">DSM 27192</strain>
    </source>
</reference>
<dbReference type="InterPro" id="IPR051719">
    <property type="entry name" value="CASTOR_mTORC1"/>
</dbReference>
<keyword evidence="4" id="KW-1185">Reference proteome</keyword>
<protein>
    <recommendedName>
        <fullName evidence="2">CASTOR ACT domain-containing protein</fullName>
    </recommendedName>
</protein>
<dbReference type="Gene3D" id="3.30.2130.10">
    <property type="entry name" value="VC0802-like"/>
    <property type="match status" value="1"/>
</dbReference>
<feature type="region of interest" description="Disordered" evidence="1">
    <location>
        <begin position="155"/>
        <end position="198"/>
    </location>
</feature>
<accession>A0A427YIE2</accession>
<dbReference type="GO" id="GO:0006520">
    <property type="term" value="P:amino acid metabolic process"/>
    <property type="evidence" value="ECO:0007669"/>
    <property type="project" value="UniProtKB-ARBA"/>
</dbReference>
<dbReference type="InterPro" id="IPR027795">
    <property type="entry name" value="CASTOR_ACT_dom"/>
</dbReference>
<feature type="compositionally biased region" description="Pro residues" evidence="1">
    <location>
        <begin position="171"/>
        <end position="181"/>
    </location>
</feature>